<gene>
    <name evidence="5" type="ORF">FRX48_09412</name>
</gene>
<feature type="domain" description="WSC" evidence="4">
    <location>
        <begin position="1462"/>
        <end position="1560"/>
    </location>
</feature>
<dbReference type="PANTHER" id="PTHR45964:SF5">
    <property type="entry name" value="WSCD FAMILY MEMBER CG9164"/>
    <property type="match status" value="1"/>
</dbReference>
<proteinExistence type="predicted"/>
<comment type="caution">
    <text evidence="5">The sequence shown here is derived from an EMBL/GenBank/DDBJ whole genome shotgun (WGS) entry which is preliminary data.</text>
</comment>
<feature type="domain" description="WSC" evidence="4">
    <location>
        <begin position="1328"/>
        <end position="1426"/>
    </location>
</feature>
<evidence type="ECO:0000256" key="1">
    <source>
        <dbReference type="ARBA" id="ARBA00022737"/>
    </source>
</evidence>
<protein>
    <submittedName>
        <fullName evidence="5">Wsc domain-containing</fullName>
    </submittedName>
</protein>
<feature type="chain" id="PRO_5024406199" evidence="3">
    <location>
        <begin position="22"/>
        <end position="2192"/>
    </location>
</feature>
<accession>A0A5M8PBK7</accession>
<reference evidence="5 6" key="1">
    <citation type="submission" date="2019-09" db="EMBL/GenBank/DDBJ databases">
        <title>The hologenome of the rock-dwelling lichen Lasallia pustulata.</title>
        <authorList>
            <person name="Greshake Tzovaras B."/>
            <person name="Segers F."/>
            <person name="Bicker A."/>
            <person name="Dal Grande F."/>
            <person name="Otte J."/>
            <person name="Hankeln T."/>
            <person name="Schmitt I."/>
            <person name="Ebersberger I."/>
        </authorList>
    </citation>
    <scope>NUCLEOTIDE SEQUENCE [LARGE SCALE GENOMIC DNA]</scope>
    <source>
        <strain evidence="5">A1-1</strain>
    </source>
</reference>
<dbReference type="InterPro" id="IPR051589">
    <property type="entry name" value="Sialate-O-sulfotransferase"/>
</dbReference>
<dbReference type="Proteomes" id="UP000324767">
    <property type="component" value="Unassembled WGS sequence"/>
</dbReference>
<feature type="domain" description="WSC" evidence="4">
    <location>
        <begin position="1066"/>
        <end position="1164"/>
    </location>
</feature>
<feature type="domain" description="WSC" evidence="4">
    <location>
        <begin position="941"/>
        <end position="1037"/>
    </location>
</feature>
<feature type="domain" description="WSC" evidence="4">
    <location>
        <begin position="1935"/>
        <end position="2029"/>
    </location>
</feature>
<keyword evidence="1" id="KW-0677">Repeat</keyword>
<feature type="domain" description="WSC" evidence="4">
    <location>
        <begin position="2042"/>
        <end position="2136"/>
    </location>
</feature>
<dbReference type="PROSITE" id="PS51212">
    <property type="entry name" value="WSC"/>
    <property type="match status" value="8"/>
</dbReference>
<evidence type="ECO:0000259" key="4">
    <source>
        <dbReference type="PROSITE" id="PS51212"/>
    </source>
</evidence>
<feature type="domain" description="WSC" evidence="4">
    <location>
        <begin position="1617"/>
        <end position="1715"/>
    </location>
</feature>
<dbReference type="SMART" id="SM00321">
    <property type="entry name" value="WSC"/>
    <property type="match status" value="8"/>
</dbReference>
<feature type="domain" description="WSC" evidence="4">
    <location>
        <begin position="1192"/>
        <end position="1291"/>
    </location>
</feature>
<evidence type="ECO:0000313" key="5">
    <source>
        <dbReference type="EMBL" id="KAA6406689.1"/>
    </source>
</evidence>
<name>A0A5M8PBK7_9LECA</name>
<dbReference type="InterPro" id="IPR002889">
    <property type="entry name" value="WSC_carb-bd"/>
</dbReference>
<sequence length="2192" mass="224404">MLVPLYYLATLATALLPRVSAVASTDSYTDADPAQSGYLPNHNMDPAIVDSAEFGQLWKVPFNAQEQFYAKPLVYTPLAGGNQLLFLASSQNWIRTLDAKTGAAINARRVHTPFLQSDIGCTDIPNTIGIIGTPVIDPATDIAYFFSKTYIPNYRTIGNTGTYNGVYYFHGVNVNTLADVDGFPILVDGSQSDNAPAKYFIGGTVLQRPSLTQVGSVIYGGFGGHCDLFNYTGLVIGIDINQKKVITNFATESGPLVPQTNIWNDNGGGGQGGIWMSGMGLATDGNRIFWVSGNGVGHENAGTPASGSSGCKTLGEACVNLGINDEGTLSLTDYFQPYDYENMDGGDQDFGSGGIALLDPTVFKGTGVSKMGVTAGKNGKVYILNVNNMGGFKLGPGQTDNVVQTIVTGQAVFGAAGSYPLEGGYIYFTPVGKPTYVYKLGFSDSGVPVFSMVGQSTESSAGRVGVGIPTITSYKGNAGTAILWMCDPDVGLRAWYAVPQANGVLKSINLPQVTGANKFQRPAFGDGRLYVTDANGILYCLGSPVNLPLNCTSPINFGSVALGSSASQTVTCKANIAITSIDGATVGDAHFQVNNASLPKGTLAAGVTFSFPVIWNLANTAVQNAPNASYGNTSPGVKSTPLTIYTTNGIAGYSTQFPISLTGKEVSQAAYLSLTPVTVDYSGIVLLPNQTTPSVTLPFVIANLGLGPLNITGYAYTQDDLDGDDVDFTNVTFYANGTADLGFGYFTSNNLPAVGTVLQAGSEVSVQSTFQPTTGVGNYQSYLYIWSTGGTEYTILEGSASTAPIANFSISNGEGGWLPQDNLLMDFGDVAPGTTSSRQIRICDVGGSVLEITKSKPPNGVFHLDDPAELGESQQITIGQCTYGTVLFVTNTENPNTLDQTYNNTWTLNTNDLDFGVHVVQIIGTVVSNHVGPVNSTGNPVYTYLGCYSDTSPAGRLLPNEPYEGNNNTNGNCQAYCLAGGYVFAGTEYQIQCYCGNTPPPATYLDTTGSHCTFACSGDATEDCGGVGGYISIYYDATKYTPGAASTTGSTTTSIGGPITVNSTGNYNYIGCYSEATTGRALSALSPTAPATGHTIETCAAACQGYTLFGMEYSNECYCGNTLGAGSVAQASSDPTTNGCSMLCAGNSSEYCGGPDRIDMYQLNSSAPIPTTTASAVSTPTGGPITVQSAGSYVYYGCYVDNTNGRALAALENPESGAGNTVEVCATACVGYNYMGVEYGAECYCANSITGSNGLATGGTNPTLNGCSMTCAGNASEYCGGPNRLNVYTLNLNAITTGNSTVVGTSTITSATTNPTPTGPQTIGNFSHWQYMGCYSEATNGRALADLQNPISGKAVTIEACAVACAGYDYFGTEYSGECYCGNTINTGSALVAGSTPAQTLCDMTCSGNASEYCGGPNRLNMYQFDGAVAPTSTATAAATATGTAVATTTPTGPVTVTNLTGHAYMGCYSEATNGRALSGLTNPISGKQVTVEACSVACAGYTYFGVEYSSECYCGNVINAGSVLVAGITPATTQCSMTCSGNPMEYCGGPNRLNMYSSNGTSTSTSTAATATSSSSASTVPIGLNGTFTSVSTTSAASSTATPTPTGPITVSNFTGWDYMGCYSEATNNRALSGLLNPISGKAVTVEACAAACAAYTYAGVEYGGECYCGNVINTGSVLVAGDSPAVTTCNVICSGNASEYCGGPNRLNMYQKAAVTSSSSVASVSTASSVAYINTTSSGVAMSSPVPSPQNLVVQVRPGSSAVSNTSSTTSAAPTIGVVSSTNTTASTSVLLSTGTTSLTSSPLSAGASSSGTASSMNATSSTGASSMSATSSTSSVSSTNLLSSTHASSTNTTLSTSAATSPTSAISITSSSSTSATSTPSSSATSSNSTSPSSTTSKTSATSTPLSSATSSTTSKTSATTFLPTPGQITNAWAYLGCANETTPRALTGASYTDNANMTIESCQAFCSSSTYNYGLAGLEYASQCYCGNGLQSGSTLGYSKCNTACKGNSSEICGGSGALSVYNLTSYVPPTTVKAVGSYVSKGCYNELKTGRLLSGASYTNTTGMSVESCVAFCNTKSLAYAGLEYAKECYCGSSLPTTATTVGIGSCNMLCTGNRKEFCGASSLLNVYYNDPSTVDSGGDPDSINQPNVATVTANTTAPAGGTASPAARKRDLVRRARFGEGRGWAL</sequence>
<keyword evidence="3" id="KW-0732">Signal</keyword>
<feature type="signal peptide" evidence="3">
    <location>
        <begin position="1"/>
        <end position="21"/>
    </location>
</feature>
<dbReference type="OrthoDB" id="5985073at2759"/>
<evidence type="ECO:0000256" key="3">
    <source>
        <dbReference type="SAM" id="SignalP"/>
    </source>
</evidence>
<dbReference type="EMBL" id="VXIT01000023">
    <property type="protein sequence ID" value="KAA6406689.1"/>
    <property type="molecule type" value="Genomic_DNA"/>
</dbReference>
<organism evidence="5 6">
    <name type="scientific">Lasallia pustulata</name>
    <dbReference type="NCBI Taxonomy" id="136370"/>
    <lineage>
        <taxon>Eukaryota</taxon>
        <taxon>Fungi</taxon>
        <taxon>Dikarya</taxon>
        <taxon>Ascomycota</taxon>
        <taxon>Pezizomycotina</taxon>
        <taxon>Lecanoromycetes</taxon>
        <taxon>OSLEUM clade</taxon>
        <taxon>Umbilicariomycetidae</taxon>
        <taxon>Umbilicariales</taxon>
        <taxon>Umbilicariaceae</taxon>
        <taxon>Lasallia</taxon>
    </lineage>
</organism>
<feature type="region of interest" description="Disordered" evidence="2">
    <location>
        <begin position="1797"/>
        <end position="1924"/>
    </location>
</feature>
<evidence type="ECO:0000256" key="2">
    <source>
        <dbReference type="SAM" id="MobiDB-lite"/>
    </source>
</evidence>
<dbReference type="Pfam" id="PF01822">
    <property type="entry name" value="WSC"/>
    <property type="match status" value="8"/>
</dbReference>
<evidence type="ECO:0000313" key="6">
    <source>
        <dbReference type="Proteomes" id="UP000324767"/>
    </source>
</evidence>
<dbReference type="PANTHER" id="PTHR45964">
    <property type="entry name" value="WSCD FAMILY MEMBER CG9164"/>
    <property type="match status" value="1"/>
</dbReference>